<dbReference type="AlphaFoldDB" id="A0A9P5NSS1"/>
<proteinExistence type="predicted"/>
<reference evidence="1" key="1">
    <citation type="submission" date="2020-11" db="EMBL/GenBank/DDBJ databases">
        <authorList>
            <consortium name="DOE Joint Genome Institute"/>
            <person name="Ahrendt S."/>
            <person name="Riley R."/>
            <person name="Andreopoulos W."/>
            <person name="LaButti K."/>
            <person name="Pangilinan J."/>
            <person name="Ruiz-duenas F.J."/>
            <person name="Barrasa J.M."/>
            <person name="Sanchez-Garcia M."/>
            <person name="Camarero S."/>
            <person name="Miyauchi S."/>
            <person name="Serrano A."/>
            <person name="Linde D."/>
            <person name="Babiker R."/>
            <person name="Drula E."/>
            <person name="Ayuso-Fernandez I."/>
            <person name="Pacheco R."/>
            <person name="Padilla G."/>
            <person name="Ferreira P."/>
            <person name="Barriuso J."/>
            <person name="Kellner H."/>
            <person name="Castanera R."/>
            <person name="Alfaro M."/>
            <person name="Ramirez L."/>
            <person name="Pisabarro A.G."/>
            <person name="Kuo A."/>
            <person name="Tritt A."/>
            <person name="Lipzen A."/>
            <person name="He G."/>
            <person name="Yan M."/>
            <person name="Ng V."/>
            <person name="Cullen D."/>
            <person name="Martin F."/>
            <person name="Rosso M.-N."/>
            <person name="Henrissat B."/>
            <person name="Hibbett D."/>
            <person name="Martinez A.T."/>
            <person name="Grigoriev I.V."/>
        </authorList>
    </citation>
    <scope>NUCLEOTIDE SEQUENCE</scope>
    <source>
        <strain evidence="1">AH 44721</strain>
    </source>
</reference>
<protein>
    <submittedName>
        <fullName evidence="1">Uncharacterized protein</fullName>
    </submittedName>
</protein>
<dbReference type="EMBL" id="JADNYJ010000027">
    <property type="protein sequence ID" value="KAF8904062.1"/>
    <property type="molecule type" value="Genomic_DNA"/>
</dbReference>
<keyword evidence="2" id="KW-1185">Reference proteome</keyword>
<gene>
    <name evidence="1" type="ORF">CPB84DRAFT_696459</name>
</gene>
<sequence length="196" mass="22039">MSPLNRSSQSLLGLPIHSYCISGSSPTPNFSLLPPALHTLDIRFLNEGLIWDGCAAIAKDLVKGTFSKLRTSILNEINYIGHPIPASDTFWRNHSGLERLELWWYATDTWQVGFEDGVLSNLKYLQCGRAAAFSLPSSFSRTLIRLCIFFTFEGEGVEFLHKASSGGTLPCLRSLSHRRSSHEWLPVRTEKSRHNF</sequence>
<evidence type="ECO:0000313" key="2">
    <source>
        <dbReference type="Proteomes" id="UP000724874"/>
    </source>
</evidence>
<organism evidence="1 2">
    <name type="scientific">Gymnopilus junonius</name>
    <name type="common">Spectacular rustgill mushroom</name>
    <name type="synonym">Gymnopilus spectabilis subsp. junonius</name>
    <dbReference type="NCBI Taxonomy" id="109634"/>
    <lineage>
        <taxon>Eukaryota</taxon>
        <taxon>Fungi</taxon>
        <taxon>Dikarya</taxon>
        <taxon>Basidiomycota</taxon>
        <taxon>Agaricomycotina</taxon>
        <taxon>Agaricomycetes</taxon>
        <taxon>Agaricomycetidae</taxon>
        <taxon>Agaricales</taxon>
        <taxon>Agaricineae</taxon>
        <taxon>Hymenogastraceae</taxon>
        <taxon>Gymnopilus</taxon>
    </lineage>
</organism>
<name>A0A9P5NSS1_GYMJU</name>
<comment type="caution">
    <text evidence="1">The sequence shown here is derived from an EMBL/GenBank/DDBJ whole genome shotgun (WGS) entry which is preliminary data.</text>
</comment>
<evidence type="ECO:0000313" key="1">
    <source>
        <dbReference type="EMBL" id="KAF8904062.1"/>
    </source>
</evidence>
<dbReference type="Proteomes" id="UP000724874">
    <property type="component" value="Unassembled WGS sequence"/>
</dbReference>
<accession>A0A9P5NSS1</accession>